<evidence type="ECO:0000313" key="3">
    <source>
        <dbReference type="EMBL" id="RDJ05088.1"/>
    </source>
</evidence>
<dbReference type="InterPro" id="IPR019734">
    <property type="entry name" value="TPR_rpt"/>
</dbReference>
<feature type="repeat" description="TPR" evidence="1">
    <location>
        <begin position="464"/>
        <end position="497"/>
    </location>
</feature>
<dbReference type="Gene3D" id="3.40.50.10140">
    <property type="entry name" value="Toll/interleukin-1 receptor homology (TIR) domain"/>
    <property type="match status" value="1"/>
</dbReference>
<dbReference type="SUPFAM" id="SSF48452">
    <property type="entry name" value="TPR-like"/>
    <property type="match status" value="1"/>
</dbReference>
<dbReference type="InterPro" id="IPR000157">
    <property type="entry name" value="TIR_dom"/>
</dbReference>
<dbReference type="Pfam" id="PF13676">
    <property type="entry name" value="TIR_2"/>
    <property type="match status" value="1"/>
</dbReference>
<dbReference type="AlphaFoldDB" id="A0A370KHU8"/>
<evidence type="ECO:0000259" key="2">
    <source>
        <dbReference type="Pfam" id="PF13676"/>
    </source>
</evidence>
<name>A0A370KHU8_9HYPH</name>
<dbReference type="Proteomes" id="UP000254939">
    <property type="component" value="Unassembled WGS sequence"/>
</dbReference>
<evidence type="ECO:0000313" key="4">
    <source>
        <dbReference type="Proteomes" id="UP000254939"/>
    </source>
</evidence>
<dbReference type="EMBL" id="NAAC01000033">
    <property type="protein sequence ID" value="RDJ05088.1"/>
    <property type="molecule type" value="Genomic_DNA"/>
</dbReference>
<dbReference type="RefSeq" id="WP_114715080.1">
    <property type="nucleotide sequence ID" value="NZ_KZ857266.1"/>
</dbReference>
<sequence length="641" mass="69311">MLVNINVKCPRCGQTTTLAVSQGDRDGTSFSSTSCRVCRARFIALTQKDGSILLFDSATYEAGEEPARPLAIISPRTGRSGYHVKPPEYLGILDRGHPLEKPMGISDEDLETKISSLSRVLYRPDGSSRPPKEVAKHLGWRAVWSAQLAEAVRARLAAPPPLSFPPFIFISYRWGAQEDVAWVAALARDLKTRGYPVLFDREEPGEIDVPLMVSKIADARYFIAVIDPGYVERIGTGEETEPIKDGWVFDECNTAFDLERGRQLRVLGLLRSGDHLPSGFRLPLPGTPGNVIDVRPEQQLKLVLDDIFPLINDGPDPEIAERARLLLLKSHEFSIADKPHEAFQCAQELTDLLPGIIDGPAQKIRVALRATWTEPGLAAAQEALALAPDSAELHYVTGAFASIAGHPQQAAQYLGLYLEKDDPIGNQYLITAHQLLGSSLDDLDQPFAGLAHLKIARNKGGDNSDLLNNLGFVLRRVGQSEAAVDVFQVGLEGEPDNKNLLINYAAALIETGHHGAAFNAIGQLEVLYPGTPQISSLNDVLNEIEQQGSWGEPIALLDAPAEALGVVVECSACPAWIPMQEKDMLCARCGAVLSQAGPCQCCGWDGRVIWAPGITAICPYCRAGELNSTPTGGATTLSGQS</sequence>
<dbReference type="SUPFAM" id="SSF52200">
    <property type="entry name" value="Toll/Interleukin receptor TIR domain"/>
    <property type="match status" value="1"/>
</dbReference>
<gene>
    <name evidence="3" type="ORF">B5K06_26325</name>
</gene>
<dbReference type="InterPro" id="IPR011990">
    <property type="entry name" value="TPR-like_helical_dom_sf"/>
</dbReference>
<accession>A0A370KHU8</accession>
<feature type="domain" description="TIR" evidence="2">
    <location>
        <begin position="168"/>
        <end position="272"/>
    </location>
</feature>
<organism evidence="3 4">
    <name type="scientific">Rhizobium grahamii</name>
    <dbReference type="NCBI Taxonomy" id="1120045"/>
    <lineage>
        <taxon>Bacteria</taxon>
        <taxon>Pseudomonadati</taxon>
        <taxon>Pseudomonadota</taxon>
        <taxon>Alphaproteobacteria</taxon>
        <taxon>Hyphomicrobiales</taxon>
        <taxon>Rhizobiaceae</taxon>
        <taxon>Rhizobium/Agrobacterium group</taxon>
        <taxon>Rhizobium</taxon>
    </lineage>
</organism>
<protein>
    <recommendedName>
        <fullName evidence="2">TIR domain-containing protein</fullName>
    </recommendedName>
</protein>
<evidence type="ECO:0000256" key="1">
    <source>
        <dbReference type="PROSITE-ProRule" id="PRU00339"/>
    </source>
</evidence>
<proteinExistence type="predicted"/>
<dbReference type="InterPro" id="IPR035897">
    <property type="entry name" value="Toll_tir_struct_dom_sf"/>
</dbReference>
<dbReference type="Gene3D" id="1.25.40.10">
    <property type="entry name" value="Tetratricopeptide repeat domain"/>
    <property type="match status" value="1"/>
</dbReference>
<dbReference type="PROSITE" id="PS50005">
    <property type="entry name" value="TPR"/>
    <property type="match status" value="1"/>
</dbReference>
<keyword evidence="1" id="KW-0802">TPR repeat</keyword>
<comment type="caution">
    <text evidence="3">The sequence shown here is derived from an EMBL/GenBank/DDBJ whole genome shotgun (WGS) entry which is preliminary data.</text>
</comment>
<dbReference type="GO" id="GO:0007165">
    <property type="term" value="P:signal transduction"/>
    <property type="evidence" value="ECO:0007669"/>
    <property type="project" value="InterPro"/>
</dbReference>
<reference evidence="3 4" key="1">
    <citation type="submission" date="2017-03" db="EMBL/GenBank/DDBJ databases">
        <title>Genome analysis of Rhizobial strains effectives or ineffectives for nitrogen fixation isolated from bean seeds.</title>
        <authorList>
            <person name="Peralta H."/>
            <person name="Aguilar-Vera A."/>
            <person name="Mora Y."/>
            <person name="Vargas-Lagunas C."/>
            <person name="Girard L."/>
            <person name="Mora J."/>
        </authorList>
    </citation>
    <scope>NUCLEOTIDE SEQUENCE [LARGE SCALE GENOMIC DNA]</scope>
    <source>
        <strain evidence="3 4">CCGM3</strain>
    </source>
</reference>